<protein>
    <submittedName>
        <fullName evidence="1">Uncharacterized protein</fullName>
    </submittedName>
</protein>
<dbReference type="AlphaFoldDB" id="A0A8S1XIB5"/>
<comment type="caution">
    <text evidence="1">The sequence shown here is derived from an EMBL/GenBank/DDBJ whole genome shotgun (WGS) entry which is preliminary data.</text>
</comment>
<proteinExistence type="predicted"/>
<evidence type="ECO:0000313" key="1">
    <source>
        <dbReference type="EMBL" id="CAD8200876.1"/>
    </source>
</evidence>
<gene>
    <name evidence="1" type="ORF">POCTA_138.1.T1230030</name>
</gene>
<accession>A0A8S1XIB5</accession>
<dbReference type="Proteomes" id="UP000683925">
    <property type="component" value="Unassembled WGS sequence"/>
</dbReference>
<dbReference type="EMBL" id="CAJJDP010000123">
    <property type="protein sequence ID" value="CAD8200876.1"/>
    <property type="molecule type" value="Genomic_DNA"/>
</dbReference>
<reference evidence="1" key="1">
    <citation type="submission" date="2021-01" db="EMBL/GenBank/DDBJ databases">
        <authorList>
            <consortium name="Genoscope - CEA"/>
            <person name="William W."/>
        </authorList>
    </citation>
    <scope>NUCLEOTIDE SEQUENCE</scope>
</reference>
<sequence>MPYQFFSLEILDFKRTKPIFNFLYLISIIFRFRLQCFNCQSQLGQEQKNYKLQQIFTQKTTYNIQPRLMSILSNMRNLCEQVQNFKQISLQIKLQTNKFHN</sequence>
<keyword evidence="2" id="KW-1185">Reference proteome</keyword>
<name>A0A8S1XIB5_PAROT</name>
<evidence type="ECO:0000313" key="2">
    <source>
        <dbReference type="Proteomes" id="UP000683925"/>
    </source>
</evidence>
<organism evidence="1 2">
    <name type="scientific">Paramecium octaurelia</name>
    <dbReference type="NCBI Taxonomy" id="43137"/>
    <lineage>
        <taxon>Eukaryota</taxon>
        <taxon>Sar</taxon>
        <taxon>Alveolata</taxon>
        <taxon>Ciliophora</taxon>
        <taxon>Intramacronucleata</taxon>
        <taxon>Oligohymenophorea</taxon>
        <taxon>Peniculida</taxon>
        <taxon>Parameciidae</taxon>
        <taxon>Paramecium</taxon>
    </lineage>
</organism>